<gene>
    <name evidence="5" type="primary">pxpB</name>
    <name evidence="5" type="ORF">ENT37_04490</name>
</gene>
<evidence type="ECO:0000259" key="4">
    <source>
        <dbReference type="SMART" id="SM00796"/>
    </source>
</evidence>
<dbReference type="InterPro" id="IPR003833">
    <property type="entry name" value="CT_C_D"/>
</dbReference>
<sequence>MGNFEIRLVSESAVLIVMGQTIDLQTNLRVHSATHLLMEQGWPGVEEIVPGYATLLVYFDPLLWEGDVLASRIRKVLRDLREISFWHPREIVIPVRYGGLWGPDLDFVAETAGLSCEEVIRLHSQSEYVVFMMGFTPGFAYLGGMDRKLSVPRLATPRSQVPAGSVGIAGAQTGIYPIDSPGGWRIIGRTPLRLFDPQNDQPFLLSPGDRVRFEPLEETAPCG</sequence>
<dbReference type="PANTHER" id="PTHR34698:SF2">
    <property type="entry name" value="5-OXOPROLINASE SUBUNIT B"/>
    <property type="match status" value="1"/>
</dbReference>
<comment type="caution">
    <text evidence="5">The sequence shown here is derived from an EMBL/GenBank/DDBJ whole genome shotgun (WGS) entry which is preliminary data.</text>
</comment>
<dbReference type="SMART" id="SM00796">
    <property type="entry name" value="AHS1"/>
    <property type="match status" value="1"/>
</dbReference>
<feature type="domain" description="Carboxyltransferase" evidence="4">
    <location>
        <begin position="4"/>
        <end position="205"/>
    </location>
</feature>
<dbReference type="Gene3D" id="2.40.100.10">
    <property type="entry name" value="Cyclophilin-like"/>
    <property type="match status" value="1"/>
</dbReference>
<dbReference type="NCBIfam" id="TIGR00370">
    <property type="entry name" value="5-oxoprolinase subunit PxpB"/>
    <property type="match status" value="1"/>
</dbReference>
<evidence type="ECO:0000256" key="1">
    <source>
        <dbReference type="ARBA" id="ARBA00022741"/>
    </source>
</evidence>
<reference evidence="5" key="1">
    <citation type="journal article" date="2020" name="mSystems">
        <title>Genome- and Community-Level Interaction Insights into Carbon Utilization and Element Cycling Functions of Hydrothermarchaeota in Hydrothermal Sediment.</title>
        <authorList>
            <person name="Zhou Z."/>
            <person name="Liu Y."/>
            <person name="Xu W."/>
            <person name="Pan J."/>
            <person name="Luo Z.H."/>
            <person name="Li M."/>
        </authorList>
    </citation>
    <scope>NUCLEOTIDE SEQUENCE [LARGE SCALE GENOMIC DNA]</scope>
    <source>
        <strain evidence="5">SpSt-573</strain>
    </source>
</reference>
<keyword evidence="1" id="KW-0547">Nucleotide-binding</keyword>
<evidence type="ECO:0000313" key="5">
    <source>
        <dbReference type="EMBL" id="HGS21109.1"/>
    </source>
</evidence>
<accession>A0A7C4PKV8</accession>
<dbReference type="InterPro" id="IPR029000">
    <property type="entry name" value="Cyclophilin-like_dom_sf"/>
</dbReference>
<dbReference type="Pfam" id="PF02682">
    <property type="entry name" value="CT_C_D"/>
    <property type="match status" value="1"/>
</dbReference>
<dbReference type="GO" id="GO:0017168">
    <property type="term" value="F:5-oxoprolinase (ATP-hydrolyzing) activity"/>
    <property type="evidence" value="ECO:0007669"/>
    <property type="project" value="UniProtKB-EC"/>
</dbReference>
<name>A0A7C4PKV8_9CHLR</name>
<keyword evidence="2 5" id="KW-0378">Hydrolase</keyword>
<dbReference type="Gene3D" id="3.30.1360.40">
    <property type="match status" value="1"/>
</dbReference>
<dbReference type="EC" id="3.5.2.9" evidence="5"/>
<dbReference type="GO" id="GO:0005524">
    <property type="term" value="F:ATP binding"/>
    <property type="evidence" value="ECO:0007669"/>
    <property type="project" value="UniProtKB-KW"/>
</dbReference>
<dbReference type="SUPFAM" id="SSF50891">
    <property type="entry name" value="Cyclophilin-like"/>
    <property type="match status" value="1"/>
</dbReference>
<evidence type="ECO:0000256" key="2">
    <source>
        <dbReference type="ARBA" id="ARBA00022801"/>
    </source>
</evidence>
<keyword evidence="3" id="KW-0067">ATP-binding</keyword>
<dbReference type="SUPFAM" id="SSF160467">
    <property type="entry name" value="PH0987 N-terminal domain-like"/>
    <property type="match status" value="1"/>
</dbReference>
<evidence type="ECO:0000256" key="3">
    <source>
        <dbReference type="ARBA" id="ARBA00022840"/>
    </source>
</evidence>
<organism evidence="5">
    <name type="scientific">Anaerolinea thermolimosa</name>
    <dbReference type="NCBI Taxonomy" id="229919"/>
    <lineage>
        <taxon>Bacteria</taxon>
        <taxon>Bacillati</taxon>
        <taxon>Chloroflexota</taxon>
        <taxon>Anaerolineae</taxon>
        <taxon>Anaerolineales</taxon>
        <taxon>Anaerolineaceae</taxon>
        <taxon>Anaerolinea</taxon>
    </lineage>
</organism>
<dbReference type="AlphaFoldDB" id="A0A7C4PKV8"/>
<proteinExistence type="predicted"/>
<dbReference type="EMBL" id="DSYK01000229">
    <property type="protein sequence ID" value="HGS21109.1"/>
    <property type="molecule type" value="Genomic_DNA"/>
</dbReference>
<dbReference type="PANTHER" id="PTHR34698">
    <property type="entry name" value="5-OXOPROLINASE SUBUNIT B"/>
    <property type="match status" value="1"/>
</dbReference>
<protein>
    <submittedName>
        <fullName evidence="5">5-oxoprolinase subunit PxpB</fullName>
        <ecNumber evidence="5">3.5.2.9</ecNumber>
    </submittedName>
</protein>
<dbReference type="InterPro" id="IPR010016">
    <property type="entry name" value="PxpB"/>
</dbReference>